<dbReference type="PANTHER" id="PTHR21367">
    <property type="entry name" value="ARGININE-TRNA-PROTEIN TRANSFERASE 1"/>
    <property type="match status" value="1"/>
</dbReference>
<dbReference type="NCBIfam" id="NF002344">
    <property type="entry name" value="PRK01305.2-1"/>
    <property type="match status" value="1"/>
</dbReference>
<organism evidence="6">
    <name type="scientific">hydrothermal vent metagenome</name>
    <dbReference type="NCBI Taxonomy" id="652676"/>
    <lineage>
        <taxon>unclassified sequences</taxon>
        <taxon>metagenomes</taxon>
        <taxon>ecological metagenomes</taxon>
    </lineage>
</organism>
<dbReference type="GO" id="GO:0071596">
    <property type="term" value="P:ubiquitin-dependent protein catabolic process via the N-end rule pathway"/>
    <property type="evidence" value="ECO:0007669"/>
    <property type="project" value="InterPro"/>
</dbReference>
<dbReference type="HAMAP" id="MF_00689">
    <property type="entry name" value="Bpt"/>
    <property type="match status" value="1"/>
</dbReference>
<sequence>MNLIKEFLHHDKCSYLDNKEQTLHYKIIENCSKECNHSLIEMGYRRFGKMYFRPICPLCDECKSIKIDVENFKWSKSKRRVLKKAKDIKIIIQKPSITYEHLELFKKYHLYKREKNGWEYHDVTYNGYYSSFVDGAYEYGYEVLYFYEDTLIGVDLIDILPKGISSIYFYYDPDFAKYNLGKLSLYYQIIMAKERGLKWIYLGYYVKDCPSLAYKAEYKPYLTLKGRPNSFDEVEWEEL</sequence>
<dbReference type="AlphaFoldDB" id="A0A1W1C358"/>
<dbReference type="InterPro" id="IPR016181">
    <property type="entry name" value="Acyl_CoA_acyltransferase"/>
</dbReference>
<dbReference type="SUPFAM" id="SSF55729">
    <property type="entry name" value="Acyl-CoA N-acyltransferases (Nat)"/>
    <property type="match status" value="1"/>
</dbReference>
<proteinExistence type="inferred from homology"/>
<dbReference type="EC" id="2.3.2.8" evidence="6"/>
<dbReference type="PANTHER" id="PTHR21367:SF1">
    <property type="entry name" value="ARGINYL-TRNA--PROTEIN TRANSFERASE 1"/>
    <property type="match status" value="1"/>
</dbReference>
<feature type="domain" description="N-end aminoacyl transferase N-terminal" evidence="4">
    <location>
        <begin position="12"/>
        <end position="80"/>
    </location>
</feature>
<dbReference type="InterPro" id="IPR007472">
    <property type="entry name" value="N-end_Aminoacyl_Trfase_C"/>
</dbReference>
<dbReference type="InterPro" id="IPR030700">
    <property type="entry name" value="N-end_Aminoacyl_Trfase"/>
</dbReference>
<evidence type="ECO:0000256" key="2">
    <source>
        <dbReference type="ARBA" id="ARBA00022679"/>
    </source>
</evidence>
<accession>A0A1W1C358</accession>
<evidence type="ECO:0000256" key="3">
    <source>
        <dbReference type="ARBA" id="ARBA00023315"/>
    </source>
</evidence>
<protein>
    <submittedName>
        <fullName evidence="6">Arginine-tRNA-protein transferase</fullName>
        <ecNumber evidence="6">2.3.2.8</ecNumber>
    </submittedName>
</protein>
<evidence type="ECO:0000259" key="5">
    <source>
        <dbReference type="Pfam" id="PF04377"/>
    </source>
</evidence>
<dbReference type="InterPro" id="IPR007471">
    <property type="entry name" value="N-end_Aminoacyl_Trfase_N"/>
</dbReference>
<dbReference type="InterPro" id="IPR017138">
    <property type="entry name" value="Asp_Glu_LeuTrfase"/>
</dbReference>
<keyword evidence="2 6" id="KW-0808">Transferase</keyword>
<evidence type="ECO:0000313" key="6">
    <source>
        <dbReference type="EMBL" id="SFV60280.1"/>
    </source>
</evidence>
<keyword evidence="3 6" id="KW-0012">Acyltransferase</keyword>
<name>A0A1W1C358_9ZZZZ</name>
<dbReference type="GO" id="GO:0004057">
    <property type="term" value="F:arginyl-tRNA--protein transferase activity"/>
    <property type="evidence" value="ECO:0007669"/>
    <property type="project" value="UniProtKB-EC"/>
</dbReference>
<keyword evidence="1" id="KW-0963">Cytoplasm</keyword>
<dbReference type="PIRSF" id="PIRSF037208">
    <property type="entry name" value="ATE_pro_prd"/>
    <property type="match status" value="1"/>
</dbReference>
<feature type="domain" description="N-end rule aminoacyl transferase C-terminal" evidence="5">
    <location>
        <begin position="100"/>
        <end position="223"/>
    </location>
</feature>
<dbReference type="GO" id="GO:0008914">
    <property type="term" value="F:leucyl-tRNA--protein transferase activity"/>
    <property type="evidence" value="ECO:0007669"/>
    <property type="project" value="InterPro"/>
</dbReference>
<dbReference type="Pfam" id="PF04376">
    <property type="entry name" value="ATE_N"/>
    <property type="match status" value="1"/>
</dbReference>
<reference evidence="6" key="1">
    <citation type="submission" date="2016-10" db="EMBL/GenBank/DDBJ databases">
        <authorList>
            <person name="de Groot N.N."/>
        </authorList>
    </citation>
    <scope>NUCLEOTIDE SEQUENCE</scope>
</reference>
<gene>
    <name evidence="6" type="ORF">MNB_SM-7-731</name>
</gene>
<evidence type="ECO:0000259" key="4">
    <source>
        <dbReference type="Pfam" id="PF04376"/>
    </source>
</evidence>
<dbReference type="NCBIfam" id="NF002346">
    <property type="entry name" value="PRK01305.2-3"/>
    <property type="match status" value="1"/>
</dbReference>
<dbReference type="GO" id="GO:0005737">
    <property type="term" value="C:cytoplasm"/>
    <property type="evidence" value="ECO:0007669"/>
    <property type="project" value="TreeGrafter"/>
</dbReference>
<evidence type="ECO:0000256" key="1">
    <source>
        <dbReference type="ARBA" id="ARBA00022490"/>
    </source>
</evidence>
<dbReference type="Pfam" id="PF04377">
    <property type="entry name" value="ATE_C"/>
    <property type="match status" value="1"/>
</dbReference>
<dbReference type="EMBL" id="FPHB01000048">
    <property type="protein sequence ID" value="SFV60280.1"/>
    <property type="molecule type" value="Genomic_DNA"/>
</dbReference>